<dbReference type="InterPro" id="IPR001940">
    <property type="entry name" value="Peptidase_S1C"/>
</dbReference>
<evidence type="ECO:0000256" key="3">
    <source>
        <dbReference type="ARBA" id="ARBA00010541"/>
    </source>
</evidence>
<evidence type="ECO:0000313" key="19">
    <source>
        <dbReference type="EMBL" id="AVD71634.1"/>
    </source>
</evidence>
<accession>A0A2L1GPT6</accession>
<dbReference type="PRINTS" id="PR00834">
    <property type="entry name" value="PROTEASES2C"/>
</dbReference>
<evidence type="ECO:0000256" key="5">
    <source>
        <dbReference type="ARBA" id="ARBA00013958"/>
    </source>
</evidence>
<dbReference type="Pfam" id="PF17820">
    <property type="entry name" value="PDZ_6"/>
    <property type="match status" value="1"/>
</dbReference>
<evidence type="ECO:0000256" key="15">
    <source>
        <dbReference type="PIRSR" id="PIRSR611782-2"/>
    </source>
</evidence>
<evidence type="ECO:0000256" key="8">
    <source>
        <dbReference type="ARBA" id="ARBA00022737"/>
    </source>
</evidence>
<evidence type="ECO:0000256" key="1">
    <source>
        <dbReference type="ARBA" id="ARBA00001772"/>
    </source>
</evidence>
<proteinExistence type="inferred from homology"/>
<keyword evidence="12" id="KW-0346">Stress response</keyword>
<evidence type="ECO:0000256" key="9">
    <source>
        <dbReference type="ARBA" id="ARBA00022764"/>
    </source>
</evidence>
<feature type="active site" description="Charge relay system" evidence="14">
    <location>
        <position position="159"/>
    </location>
</feature>
<evidence type="ECO:0000256" key="13">
    <source>
        <dbReference type="ARBA" id="ARBA00032850"/>
    </source>
</evidence>
<keyword evidence="20" id="KW-1185">Reference proteome</keyword>
<dbReference type="InterPro" id="IPR041489">
    <property type="entry name" value="PDZ_6"/>
</dbReference>
<evidence type="ECO:0000256" key="10">
    <source>
        <dbReference type="ARBA" id="ARBA00022801"/>
    </source>
</evidence>
<dbReference type="GO" id="GO:0006508">
    <property type="term" value="P:proteolysis"/>
    <property type="evidence" value="ECO:0007669"/>
    <property type="project" value="UniProtKB-KW"/>
</dbReference>
<evidence type="ECO:0000259" key="18">
    <source>
        <dbReference type="PROSITE" id="PS50106"/>
    </source>
</evidence>
<dbReference type="SUPFAM" id="SSF50156">
    <property type="entry name" value="PDZ domain-like"/>
    <property type="match status" value="2"/>
</dbReference>
<name>A0A2L1GPT6_9BACT</name>
<feature type="binding site" evidence="15">
    <location>
        <position position="129"/>
    </location>
    <ligand>
        <name>substrate</name>
    </ligand>
</feature>
<dbReference type="OrthoDB" id="9758917at2"/>
<dbReference type="RefSeq" id="WP_104936880.1">
    <property type="nucleotide sequence ID" value="NZ_CP021255.1"/>
</dbReference>
<dbReference type="PANTHER" id="PTHR22939:SF129">
    <property type="entry name" value="SERINE PROTEASE HTRA2, MITOCHONDRIAL"/>
    <property type="match status" value="1"/>
</dbReference>
<evidence type="ECO:0000256" key="16">
    <source>
        <dbReference type="SAM" id="MobiDB-lite"/>
    </source>
</evidence>
<protein>
    <recommendedName>
        <fullName evidence="5">Probable periplasmic serine endoprotease DegP-like</fullName>
        <ecNumber evidence="4">3.4.21.107</ecNumber>
    </recommendedName>
    <alternativeName>
        <fullName evidence="13">Protease Do</fullName>
    </alternativeName>
</protein>
<evidence type="ECO:0000256" key="7">
    <source>
        <dbReference type="ARBA" id="ARBA00022729"/>
    </source>
</evidence>
<dbReference type="Pfam" id="PF13365">
    <property type="entry name" value="Trypsin_2"/>
    <property type="match status" value="1"/>
</dbReference>
<dbReference type="GO" id="GO:0004252">
    <property type="term" value="F:serine-type endopeptidase activity"/>
    <property type="evidence" value="ECO:0007669"/>
    <property type="project" value="InterPro"/>
</dbReference>
<dbReference type="Pfam" id="PF13180">
    <property type="entry name" value="PDZ_2"/>
    <property type="match status" value="1"/>
</dbReference>
<dbReference type="NCBIfam" id="TIGR02037">
    <property type="entry name" value="degP_htrA_DO"/>
    <property type="match status" value="1"/>
</dbReference>
<dbReference type="InterPro" id="IPR009003">
    <property type="entry name" value="Peptidase_S1_PA"/>
</dbReference>
<evidence type="ECO:0000256" key="12">
    <source>
        <dbReference type="ARBA" id="ARBA00023016"/>
    </source>
</evidence>
<dbReference type="InterPro" id="IPR001478">
    <property type="entry name" value="PDZ"/>
</dbReference>
<dbReference type="GO" id="GO:0042597">
    <property type="term" value="C:periplasmic space"/>
    <property type="evidence" value="ECO:0007669"/>
    <property type="project" value="UniProtKB-SubCell"/>
</dbReference>
<dbReference type="PANTHER" id="PTHR22939">
    <property type="entry name" value="SERINE PROTEASE FAMILY S1C HTRA-RELATED"/>
    <property type="match status" value="1"/>
</dbReference>
<feature type="signal peptide" evidence="17">
    <location>
        <begin position="1"/>
        <end position="32"/>
    </location>
</feature>
<evidence type="ECO:0000256" key="17">
    <source>
        <dbReference type="SAM" id="SignalP"/>
    </source>
</evidence>
<keyword evidence="7 17" id="KW-0732">Signal</keyword>
<feature type="binding site" evidence="15">
    <location>
        <position position="65"/>
    </location>
    <ligand>
        <name>substrate</name>
    </ligand>
</feature>
<keyword evidence="10" id="KW-0378">Hydrolase</keyword>
<feature type="domain" description="PDZ" evidence="18">
    <location>
        <begin position="390"/>
        <end position="484"/>
    </location>
</feature>
<keyword evidence="8" id="KW-0677">Repeat</keyword>
<dbReference type="InterPro" id="IPR036034">
    <property type="entry name" value="PDZ_sf"/>
</dbReference>
<evidence type="ECO:0000256" key="4">
    <source>
        <dbReference type="ARBA" id="ARBA00013035"/>
    </source>
</evidence>
<organism evidence="19 20">
    <name type="scientific">Desulfobulbus oralis</name>
    <dbReference type="NCBI Taxonomy" id="1986146"/>
    <lineage>
        <taxon>Bacteria</taxon>
        <taxon>Pseudomonadati</taxon>
        <taxon>Thermodesulfobacteriota</taxon>
        <taxon>Desulfobulbia</taxon>
        <taxon>Desulfobulbales</taxon>
        <taxon>Desulfobulbaceae</taxon>
        <taxon>Desulfobulbus</taxon>
    </lineage>
</organism>
<dbReference type="SUPFAM" id="SSF50494">
    <property type="entry name" value="Trypsin-like serine proteases"/>
    <property type="match status" value="1"/>
</dbReference>
<reference evidence="19 20" key="1">
    <citation type="journal article" date="2018" name="MBio">
        <title>Insights into the evolution of host association through the isolation and characterization of a novel human periodontal pathobiont, Desulfobulbus oralis.</title>
        <authorList>
            <person name="Cross K.L."/>
            <person name="Chirania P."/>
            <person name="Xiong W."/>
            <person name="Beall C.J."/>
            <person name="Elkins J.G."/>
            <person name="Giannone R.J."/>
            <person name="Griffen A.L."/>
            <person name="Guss A.M."/>
            <person name="Hettich R.L."/>
            <person name="Joshi S.S."/>
            <person name="Mokrzan E.M."/>
            <person name="Martin R.K."/>
            <person name="Zhulin I.B."/>
            <person name="Leys E.J."/>
            <person name="Podar M."/>
        </authorList>
    </citation>
    <scope>NUCLEOTIDE SEQUENCE [LARGE SCALE GENOMIC DNA]</scope>
    <source>
        <strain evidence="19 20">ORNL</strain>
    </source>
</reference>
<feature type="binding site" evidence="15">
    <location>
        <begin position="231"/>
        <end position="233"/>
    </location>
    <ligand>
        <name>substrate</name>
    </ligand>
</feature>
<dbReference type="KEGG" id="deo:CAY53_09270"/>
<comment type="subcellular location">
    <subcellularLocation>
        <location evidence="2">Periplasm</location>
    </subcellularLocation>
</comment>
<evidence type="ECO:0000313" key="20">
    <source>
        <dbReference type="Proteomes" id="UP000239867"/>
    </source>
</evidence>
<comment type="catalytic activity">
    <reaction evidence="1">
        <text>Acts on substrates that are at least partially unfolded. The cleavage site P1 residue is normally between a pair of hydrophobic residues, such as Val-|-Val.</text>
        <dbReference type="EC" id="3.4.21.107"/>
    </reaction>
</comment>
<dbReference type="EC" id="3.4.21.107" evidence="4"/>
<comment type="similarity">
    <text evidence="3">Belongs to the peptidase S1C family.</text>
</comment>
<evidence type="ECO:0000256" key="2">
    <source>
        <dbReference type="ARBA" id="ARBA00004418"/>
    </source>
</evidence>
<evidence type="ECO:0000256" key="14">
    <source>
        <dbReference type="PIRSR" id="PIRSR611782-1"/>
    </source>
</evidence>
<keyword evidence="9" id="KW-0574">Periplasm</keyword>
<dbReference type="Proteomes" id="UP000239867">
    <property type="component" value="Chromosome"/>
</dbReference>
<feature type="active site" description="Charge relay system" evidence="14">
    <location>
        <position position="233"/>
    </location>
</feature>
<gene>
    <name evidence="19" type="ORF">CAY53_09270</name>
</gene>
<dbReference type="Gene3D" id="2.40.10.120">
    <property type="match status" value="1"/>
</dbReference>
<feature type="active site" description="Charge relay system" evidence="14">
    <location>
        <position position="129"/>
    </location>
</feature>
<sequence length="494" mass="53271">MFDDTRRRSKALLLALCLSLLPCSFQPLPAFADDAADIAILDRTAKAFSSVVKKAGPAVVQIVVEKNATLGDLRQTPFDELFSDPFFEQFFGRQFGQRQPRGRDRIMKQQAAGSGFIISADGYILTNHHVVAKADTITVRLADEREFKAKVVGTDPQTDVALIKVAGQNLPVLPLGDSDSLEVGEWVIAIGSPFQLSKTVTVGVVSAKGRNRMGMADYENFIQTDAAINPGNSGGPLLNIRGEAIGMNTAIFSRSGGYMGIGFAIPINMAKNIEQQLRSSGKITRGWLGVMIQDVDEELARQFGSGERHGALVSEVSPGSPAEKGGLQQGDLIVAMNGRKVDNVSDLRNRIAETQPDTEVSLRVLRDGQEKTLSMRIGSQPKDLASGDRQRSRSGMGSGILDSMGLSLQDLSDDVARQFGYDKNQGVLIASVEPGSVAEAAGLESGQIVEEINRSRVRSIRDVPKALAMGRDGKQVLLRVRSEAGSRYIVLRAE</sequence>
<dbReference type="AlphaFoldDB" id="A0A2L1GPT6"/>
<evidence type="ECO:0000256" key="11">
    <source>
        <dbReference type="ARBA" id="ARBA00022825"/>
    </source>
</evidence>
<dbReference type="FunFam" id="2.40.10.120:FF:000007">
    <property type="entry name" value="Periplasmic serine endoprotease DegP-like"/>
    <property type="match status" value="1"/>
</dbReference>
<dbReference type="PROSITE" id="PS50106">
    <property type="entry name" value="PDZ"/>
    <property type="match status" value="2"/>
</dbReference>
<dbReference type="Gene3D" id="2.30.42.10">
    <property type="match status" value="2"/>
</dbReference>
<feature type="domain" description="PDZ" evidence="18">
    <location>
        <begin position="272"/>
        <end position="368"/>
    </location>
</feature>
<dbReference type="InterPro" id="IPR011782">
    <property type="entry name" value="Pept_S1C_Do"/>
</dbReference>
<feature type="binding site" evidence="15">
    <location>
        <position position="159"/>
    </location>
    <ligand>
        <name>substrate</name>
    </ligand>
</feature>
<dbReference type="EMBL" id="CP021255">
    <property type="protein sequence ID" value="AVD71634.1"/>
    <property type="molecule type" value="Genomic_DNA"/>
</dbReference>
<dbReference type="CDD" id="cd10839">
    <property type="entry name" value="cpPDZ1_DegP-like"/>
    <property type="match status" value="1"/>
</dbReference>
<feature type="region of interest" description="Disordered" evidence="16">
    <location>
        <begin position="376"/>
        <end position="398"/>
    </location>
</feature>
<keyword evidence="11" id="KW-0720">Serine protease</keyword>
<evidence type="ECO:0000256" key="6">
    <source>
        <dbReference type="ARBA" id="ARBA00022670"/>
    </source>
</evidence>
<keyword evidence="6 19" id="KW-0645">Protease</keyword>
<dbReference type="SMART" id="SM00228">
    <property type="entry name" value="PDZ"/>
    <property type="match status" value="2"/>
</dbReference>
<feature type="chain" id="PRO_5039405757" description="Probable periplasmic serine endoprotease DegP-like" evidence="17">
    <location>
        <begin position="33"/>
        <end position="494"/>
    </location>
</feature>